<dbReference type="Gene3D" id="3.40.50.1000">
    <property type="entry name" value="HAD superfamily/HAD-like"/>
    <property type="match status" value="1"/>
</dbReference>
<evidence type="ECO:0000313" key="3">
    <source>
        <dbReference type="Proteomes" id="UP000654075"/>
    </source>
</evidence>
<name>A0A813HVN4_POLGL</name>
<keyword evidence="3" id="KW-1185">Reference proteome</keyword>
<evidence type="ECO:0000313" key="2">
    <source>
        <dbReference type="EMBL" id="CAE8643018.1"/>
    </source>
</evidence>
<sequence length="296" mass="31755">MTEFASSPPVIRTECSPDMSRDGMMFSGSIRRPRSLNLATPSSCASLSFRHGSFTPGTSSPDPNRHELKLVTGDVGCVFFDFDGTLTASPGETAQRCRKQVELRERAPMLRPRLQVLREAGLILGIISKSSELTICAALREAGLAELFDGPVLGKAVGFDGKAGFIEELVLEGELQHLGPDGQSRVLLVDDDLRELERARQRGIHVFAAPKDGGLQEEDFDEIFACLGLCATQTLPSASSSFTPASGRSRSAVTPASCRSLGQSPSGALPQVLETPGRRESSNSCVVIGTEQSRFR</sequence>
<gene>
    <name evidence="2" type="ORF">PGLA1383_LOCUS57397</name>
</gene>
<organism evidence="2 3">
    <name type="scientific">Polarella glacialis</name>
    <name type="common">Dinoflagellate</name>
    <dbReference type="NCBI Taxonomy" id="89957"/>
    <lineage>
        <taxon>Eukaryota</taxon>
        <taxon>Sar</taxon>
        <taxon>Alveolata</taxon>
        <taxon>Dinophyceae</taxon>
        <taxon>Suessiales</taxon>
        <taxon>Suessiaceae</taxon>
        <taxon>Polarella</taxon>
    </lineage>
</organism>
<dbReference type="SUPFAM" id="SSF56784">
    <property type="entry name" value="HAD-like"/>
    <property type="match status" value="1"/>
</dbReference>
<evidence type="ECO:0000256" key="1">
    <source>
        <dbReference type="SAM" id="MobiDB-lite"/>
    </source>
</evidence>
<accession>A0A813HVN4</accession>
<feature type="compositionally biased region" description="Polar residues" evidence="1">
    <location>
        <begin position="237"/>
        <end position="254"/>
    </location>
</feature>
<dbReference type="AlphaFoldDB" id="A0A813HVN4"/>
<comment type="caution">
    <text evidence="2">The sequence shown here is derived from an EMBL/GenBank/DDBJ whole genome shotgun (WGS) entry which is preliminary data.</text>
</comment>
<dbReference type="Proteomes" id="UP000654075">
    <property type="component" value="Unassembled WGS sequence"/>
</dbReference>
<protein>
    <submittedName>
        <fullName evidence="2">Uncharacterized protein</fullName>
    </submittedName>
</protein>
<dbReference type="InterPro" id="IPR036412">
    <property type="entry name" value="HAD-like_sf"/>
</dbReference>
<dbReference type="InterPro" id="IPR023214">
    <property type="entry name" value="HAD_sf"/>
</dbReference>
<reference evidence="2" key="1">
    <citation type="submission" date="2021-02" db="EMBL/GenBank/DDBJ databases">
        <authorList>
            <person name="Dougan E. K."/>
            <person name="Rhodes N."/>
            <person name="Thang M."/>
            <person name="Chan C."/>
        </authorList>
    </citation>
    <scope>NUCLEOTIDE SEQUENCE</scope>
</reference>
<feature type="region of interest" description="Disordered" evidence="1">
    <location>
        <begin position="237"/>
        <end position="296"/>
    </location>
</feature>
<dbReference type="CDD" id="cd01427">
    <property type="entry name" value="HAD_like"/>
    <property type="match status" value="1"/>
</dbReference>
<dbReference type="EMBL" id="CAJNNV010033242">
    <property type="protein sequence ID" value="CAE8643018.1"/>
    <property type="molecule type" value="Genomic_DNA"/>
</dbReference>
<proteinExistence type="predicted"/>